<protein>
    <submittedName>
        <fullName evidence="1">Uncharacterized protein</fullName>
    </submittedName>
</protein>
<name>A0ABU7M8P7_9ACTN</name>
<dbReference type="Proteomes" id="UP001347146">
    <property type="component" value="Unassembled WGS sequence"/>
</dbReference>
<organism evidence="1 2">
    <name type="scientific">Gordonia sesuvii</name>
    <dbReference type="NCBI Taxonomy" id="3116777"/>
    <lineage>
        <taxon>Bacteria</taxon>
        <taxon>Bacillati</taxon>
        <taxon>Actinomycetota</taxon>
        <taxon>Actinomycetes</taxon>
        <taxon>Mycobacteriales</taxon>
        <taxon>Gordoniaceae</taxon>
        <taxon>Gordonia</taxon>
    </lineage>
</organism>
<comment type="caution">
    <text evidence="1">The sequence shown here is derived from an EMBL/GenBank/DDBJ whole genome shotgun (WGS) entry which is preliminary data.</text>
</comment>
<reference evidence="1 2" key="1">
    <citation type="submission" date="2024-01" db="EMBL/GenBank/DDBJ databases">
        <title>Draft genome sequence of Gordonia sp. LSe1-13.</title>
        <authorList>
            <person name="Suphannarot A."/>
            <person name="Mingma R."/>
        </authorList>
    </citation>
    <scope>NUCLEOTIDE SEQUENCE [LARGE SCALE GENOMIC DNA]</scope>
    <source>
        <strain evidence="1 2">LSe1-13</strain>
    </source>
</reference>
<accession>A0ABU7M8P7</accession>
<keyword evidence="2" id="KW-1185">Reference proteome</keyword>
<gene>
    <name evidence="1" type="ORF">VZC37_04025</name>
</gene>
<sequence>MAAGPVNSTGTRIPGVREVTRARAVARRRPLRYRLAVIAADPLEAIEYAGGLLFDQSMAGWDVSVHVAEGGDTRPLEILGAPLFDLSSSLSSRDSLDHRTIGPWPQAVVVSGKVFAAEERLRSATMVSIDQHLLDVKLWGDDLPSELDHRCLPMSHRLSVAAKAFKRRAFAAAHIDPATVTNVESFRSAADQATTPPNIDLVPAS</sequence>
<dbReference type="EMBL" id="JAZDUF010000001">
    <property type="protein sequence ID" value="MEE3849483.1"/>
    <property type="molecule type" value="Genomic_DNA"/>
</dbReference>
<dbReference type="RefSeq" id="WP_330431738.1">
    <property type="nucleotide sequence ID" value="NZ_JAZDUF010000001.1"/>
</dbReference>
<evidence type="ECO:0000313" key="1">
    <source>
        <dbReference type="EMBL" id="MEE3849483.1"/>
    </source>
</evidence>
<evidence type="ECO:0000313" key="2">
    <source>
        <dbReference type="Proteomes" id="UP001347146"/>
    </source>
</evidence>
<proteinExistence type="predicted"/>